<evidence type="ECO:0000313" key="2">
    <source>
        <dbReference type="EMBL" id="GLD72736.1"/>
    </source>
</evidence>
<evidence type="ECO:0000256" key="1">
    <source>
        <dbReference type="SAM" id="MobiDB-lite"/>
    </source>
</evidence>
<feature type="region of interest" description="Disordered" evidence="1">
    <location>
        <begin position="185"/>
        <end position="208"/>
    </location>
</feature>
<keyword evidence="3" id="KW-1185">Reference proteome</keyword>
<sequence length="445" mass="48809">MVCHPVKGADRAAKPTDGGQSYVLRYFRYLGRQLCLRLAPPFLAGGWFRQTGRSATAQRRTYRPSSASVPTREGHLELKEESIKKGKSSGSQGQIVVGAAGGQAWCPSSWNGPSSSSGSGLADHYRRSVAKENTNQPVAVTVATTLANDQLTWWAARLQMDSRSISARLRAASIGELCGRRFSLIRPEPSQKPGPSSSQPTAGHHNSTTNQAVPLRFAQRSLSRCSYELQTPRLCMTTVPANLSLQDQRVDQLTPKYRAVRQTPQSQNQASRLQNQTDTAGTIQQVIVGQVGHQLVQQISCSPKLRVKITWQACSCRWESPCRGGLGDNCATAAQHWPQWLVGRQWGVGWSQRAIRLVNESGPAGLHLKFFRPGRTHTPSKASACRLLLSNCRDGGSDHLSKHIKTHQNKKEVEPVLNHTTDDMEEDTPRPGRLPQIVAIGSPLP</sequence>
<feature type="region of interest" description="Disordered" evidence="1">
    <location>
        <begin position="54"/>
        <end position="75"/>
    </location>
</feature>
<dbReference type="Proteomes" id="UP001279410">
    <property type="component" value="Unassembled WGS sequence"/>
</dbReference>
<gene>
    <name evidence="2" type="ORF">AKAME5_002406100</name>
</gene>
<dbReference type="AlphaFoldDB" id="A0AAD3RLF4"/>
<protein>
    <submittedName>
        <fullName evidence="2">Transcription factor Sp4</fullName>
    </submittedName>
</protein>
<name>A0AAD3RLF4_LATJO</name>
<feature type="compositionally biased region" description="Polar residues" evidence="1">
    <location>
        <begin position="54"/>
        <end position="69"/>
    </location>
</feature>
<accession>A0AAD3RLF4</accession>
<reference evidence="2" key="1">
    <citation type="submission" date="2022-08" db="EMBL/GenBank/DDBJ databases">
        <title>Genome sequencing of akame (Lates japonicus).</title>
        <authorList>
            <person name="Hashiguchi Y."/>
            <person name="Takahashi H."/>
        </authorList>
    </citation>
    <scope>NUCLEOTIDE SEQUENCE</scope>
    <source>
        <strain evidence="2">Kochi</strain>
    </source>
</reference>
<feature type="compositionally biased region" description="Low complexity" evidence="1">
    <location>
        <begin position="187"/>
        <end position="200"/>
    </location>
</feature>
<evidence type="ECO:0000313" key="3">
    <source>
        <dbReference type="Proteomes" id="UP001279410"/>
    </source>
</evidence>
<proteinExistence type="predicted"/>
<dbReference type="EMBL" id="BRZM01001198">
    <property type="protein sequence ID" value="GLD72736.1"/>
    <property type="molecule type" value="Genomic_DNA"/>
</dbReference>
<organism evidence="2 3">
    <name type="scientific">Lates japonicus</name>
    <name type="common">Japanese lates</name>
    <dbReference type="NCBI Taxonomy" id="270547"/>
    <lineage>
        <taxon>Eukaryota</taxon>
        <taxon>Metazoa</taxon>
        <taxon>Chordata</taxon>
        <taxon>Craniata</taxon>
        <taxon>Vertebrata</taxon>
        <taxon>Euteleostomi</taxon>
        <taxon>Actinopterygii</taxon>
        <taxon>Neopterygii</taxon>
        <taxon>Teleostei</taxon>
        <taxon>Neoteleostei</taxon>
        <taxon>Acanthomorphata</taxon>
        <taxon>Carangaria</taxon>
        <taxon>Carangaria incertae sedis</taxon>
        <taxon>Centropomidae</taxon>
        <taxon>Lates</taxon>
    </lineage>
</organism>
<comment type="caution">
    <text evidence="2">The sequence shown here is derived from an EMBL/GenBank/DDBJ whole genome shotgun (WGS) entry which is preliminary data.</text>
</comment>